<evidence type="ECO:0000313" key="5">
    <source>
        <dbReference type="Proteomes" id="UP000447355"/>
    </source>
</evidence>
<dbReference type="Gene3D" id="1.20.140.10">
    <property type="entry name" value="Butyryl-CoA Dehydrogenase, subunit A, domain 3"/>
    <property type="match status" value="1"/>
</dbReference>
<gene>
    <name evidence="4" type="ORF">GTP90_32320</name>
</gene>
<dbReference type="GO" id="GO:0016627">
    <property type="term" value="F:oxidoreductase activity, acting on the CH-CH group of donors"/>
    <property type="evidence" value="ECO:0007669"/>
    <property type="project" value="InterPro"/>
</dbReference>
<dbReference type="Gene3D" id="2.40.110.10">
    <property type="entry name" value="Butyryl-CoA Dehydrogenase, subunit A, domain 2"/>
    <property type="match status" value="1"/>
</dbReference>
<proteinExistence type="predicted"/>
<name>A0A845GWV6_9BURK</name>
<protein>
    <submittedName>
        <fullName evidence="4">Acyl-CoA dehydrogenase</fullName>
    </submittedName>
</protein>
<dbReference type="InterPro" id="IPR009100">
    <property type="entry name" value="AcylCoA_DH/oxidase_NM_dom_sf"/>
</dbReference>
<dbReference type="GO" id="GO:0050660">
    <property type="term" value="F:flavin adenine dinucleotide binding"/>
    <property type="evidence" value="ECO:0007669"/>
    <property type="project" value="InterPro"/>
</dbReference>
<dbReference type="Gene3D" id="1.10.540.10">
    <property type="entry name" value="Acyl-CoA dehydrogenase/oxidase, N-terminal domain"/>
    <property type="match status" value="1"/>
</dbReference>
<dbReference type="SUPFAM" id="SSF56645">
    <property type="entry name" value="Acyl-CoA dehydrogenase NM domain-like"/>
    <property type="match status" value="1"/>
</dbReference>
<dbReference type="Proteomes" id="UP000447355">
    <property type="component" value="Unassembled WGS sequence"/>
</dbReference>
<feature type="transmembrane region" description="Helical" evidence="2">
    <location>
        <begin position="226"/>
        <end position="246"/>
    </location>
</feature>
<keyword evidence="2" id="KW-0812">Transmembrane</keyword>
<dbReference type="RefSeq" id="WP_161087358.1">
    <property type="nucleotide sequence ID" value="NZ_WWCX01000127.1"/>
</dbReference>
<evidence type="ECO:0000259" key="3">
    <source>
        <dbReference type="Pfam" id="PF08028"/>
    </source>
</evidence>
<evidence type="ECO:0000256" key="2">
    <source>
        <dbReference type="SAM" id="Phobius"/>
    </source>
</evidence>
<dbReference type="PIRSF" id="PIRSF016578">
    <property type="entry name" value="HsaA"/>
    <property type="match status" value="1"/>
</dbReference>
<sequence>MTHPLLARDARRIERYAAMAEAARFLHPVQQAMLHRRGWLRMLAPRASGGAELPLPQAVRLEEAVAAIDGSMGWVLTLCAGAGWFAGFLPPPLARDIIGGKRVCLGGSGAPTGYADQDGDGEAAGFRITGRWDYASGAPMATHFTLNAVLRANGQPLLDEHGAPRIRAFLVPAELVRIVPSWASIGLRASASHSYRIDGAWIGKDHGFTISPAAATADGPLYRFPFYSLAFVTLAANVAGMASHFMRLARPCMSRRRHATKGLPLLEVPEVAALVRAREQVHAAARAHFYHVLDRSWAMVENGTTLDDSDLHALQASSLALVAASRAAVDELYPYCGLYAAHEDSAINRVWRDFHTASQHSLLLP</sequence>
<dbReference type="InterPro" id="IPR036250">
    <property type="entry name" value="AcylCo_DH-like_C"/>
</dbReference>
<dbReference type="EMBL" id="WWCX01000127">
    <property type="protein sequence ID" value="MYM98541.1"/>
    <property type="molecule type" value="Genomic_DNA"/>
</dbReference>
<organism evidence="4 5">
    <name type="scientific">Duganella vulcania</name>
    <dbReference type="NCBI Taxonomy" id="2692166"/>
    <lineage>
        <taxon>Bacteria</taxon>
        <taxon>Pseudomonadati</taxon>
        <taxon>Pseudomonadota</taxon>
        <taxon>Betaproteobacteria</taxon>
        <taxon>Burkholderiales</taxon>
        <taxon>Oxalobacteraceae</taxon>
        <taxon>Telluria group</taxon>
        <taxon>Duganella</taxon>
    </lineage>
</organism>
<dbReference type="SUPFAM" id="SSF47203">
    <property type="entry name" value="Acyl-CoA dehydrogenase C-terminal domain-like"/>
    <property type="match status" value="1"/>
</dbReference>
<feature type="domain" description="Acyl-CoA dehydrogenase C-terminal" evidence="3">
    <location>
        <begin position="233"/>
        <end position="362"/>
    </location>
</feature>
<dbReference type="AlphaFoldDB" id="A0A845GWV6"/>
<keyword evidence="1" id="KW-0560">Oxidoreductase</keyword>
<dbReference type="InterPro" id="IPR013107">
    <property type="entry name" value="Acyl-CoA_DH_C"/>
</dbReference>
<keyword evidence="2" id="KW-0472">Membrane</keyword>
<evidence type="ECO:0000256" key="1">
    <source>
        <dbReference type="ARBA" id="ARBA00023002"/>
    </source>
</evidence>
<comment type="caution">
    <text evidence="4">The sequence shown here is derived from an EMBL/GenBank/DDBJ whole genome shotgun (WGS) entry which is preliminary data.</text>
</comment>
<reference evidence="4" key="1">
    <citation type="submission" date="2019-12" db="EMBL/GenBank/DDBJ databases">
        <title>Novel species isolated from a subtropical stream in China.</title>
        <authorList>
            <person name="Lu H."/>
        </authorList>
    </citation>
    <scope>NUCLEOTIDE SEQUENCE [LARGE SCALE GENOMIC DNA]</scope>
    <source>
        <strain evidence="4">FT81W</strain>
    </source>
</reference>
<dbReference type="InterPro" id="IPR046373">
    <property type="entry name" value="Acyl-CoA_Oxase/DH_mid-dom_sf"/>
</dbReference>
<keyword evidence="2" id="KW-1133">Transmembrane helix</keyword>
<dbReference type="InterPro" id="IPR037069">
    <property type="entry name" value="AcylCoA_DH/ox_N_sf"/>
</dbReference>
<evidence type="ECO:0000313" key="4">
    <source>
        <dbReference type="EMBL" id="MYM98541.1"/>
    </source>
</evidence>
<dbReference type="Pfam" id="PF08028">
    <property type="entry name" value="Acyl-CoA_dh_2"/>
    <property type="match status" value="1"/>
</dbReference>
<accession>A0A845GWV6</accession>